<sequence>MAHAPPTRAELDGGAPATITASGTVAHAPPTRTQTGRRRTSHRPDVRNRDPRTAPCTHRQGPACDTGRAWNDPATEGGVVEVGWVRSRPARGGGATAPPCAP</sequence>
<keyword evidence="3" id="KW-1185">Reference proteome</keyword>
<dbReference type="EMBL" id="BAABKG010000003">
    <property type="protein sequence ID" value="GAA5151202.1"/>
    <property type="molecule type" value="Genomic_DNA"/>
</dbReference>
<dbReference type="Proteomes" id="UP001500221">
    <property type="component" value="Unassembled WGS sequence"/>
</dbReference>
<evidence type="ECO:0000256" key="1">
    <source>
        <dbReference type="SAM" id="MobiDB-lite"/>
    </source>
</evidence>
<protein>
    <submittedName>
        <fullName evidence="2">Uncharacterized protein</fullName>
    </submittedName>
</protein>
<proteinExistence type="predicted"/>
<reference evidence="3" key="1">
    <citation type="journal article" date="2019" name="Int. J. Syst. Evol. Microbiol.">
        <title>The Global Catalogue of Microorganisms (GCM) 10K type strain sequencing project: providing services to taxonomists for standard genome sequencing and annotation.</title>
        <authorList>
            <consortium name="The Broad Institute Genomics Platform"/>
            <consortium name="The Broad Institute Genome Sequencing Center for Infectious Disease"/>
            <person name="Wu L."/>
            <person name="Ma J."/>
        </authorList>
    </citation>
    <scope>NUCLEOTIDE SEQUENCE [LARGE SCALE GENOMIC DNA]</scope>
    <source>
        <strain evidence="3">JCM 18459</strain>
    </source>
</reference>
<name>A0ABP9PRW5_9ACTN</name>
<evidence type="ECO:0000313" key="3">
    <source>
        <dbReference type="Proteomes" id="UP001500221"/>
    </source>
</evidence>
<accession>A0ABP9PRW5</accession>
<evidence type="ECO:0000313" key="2">
    <source>
        <dbReference type="EMBL" id="GAA5151202.1"/>
    </source>
</evidence>
<comment type="caution">
    <text evidence="2">The sequence shown here is derived from an EMBL/GenBank/DDBJ whole genome shotgun (WGS) entry which is preliminary data.</text>
</comment>
<organism evidence="2 3">
    <name type="scientific">Nocardioides marinquilinus</name>
    <dbReference type="NCBI Taxonomy" id="1210400"/>
    <lineage>
        <taxon>Bacteria</taxon>
        <taxon>Bacillati</taxon>
        <taxon>Actinomycetota</taxon>
        <taxon>Actinomycetes</taxon>
        <taxon>Propionibacteriales</taxon>
        <taxon>Nocardioidaceae</taxon>
        <taxon>Nocardioides</taxon>
    </lineage>
</organism>
<feature type="region of interest" description="Disordered" evidence="1">
    <location>
        <begin position="1"/>
        <end position="75"/>
    </location>
</feature>
<feature type="compositionally biased region" description="Basic and acidic residues" evidence="1">
    <location>
        <begin position="42"/>
        <end position="52"/>
    </location>
</feature>
<gene>
    <name evidence="2" type="ORF">GCM10023340_29700</name>
</gene>